<protein>
    <submittedName>
        <fullName evidence="1">Uncharacterized protein</fullName>
    </submittedName>
</protein>
<gene>
    <name evidence="1" type="ORF">DPMN_137917</name>
</gene>
<dbReference type="PANTHER" id="PTHR22940:SF5">
    <property type="entry name" value="PROTEIN TIMELESS"/>
    <property type="match status" value="1"/>
</dbReference>
<dbReference type="EMBL" id="JAIWYP010000006">
    <property type="protein sequence ID" value="KAH3809544.1"/>
    <property type="molecule type" value="Genomic_DNA"/>
</dbReference>
<reference evidence="1" key="1">
    <citation type="journal article" date="2019" name="bioRxiv">
        <title>The Genome of the Zebra Mussel, Dreissena polymorpha: A Resource for Invasive Species Research.</title>
        <authorList>
            <person name="McCartney M.A."/>
            <person name="Auch B."/>
            <person name="Kono T."/>
            <person name="Mallez S."/>
            <person name="Zhang Y."/>
            <person name="Obille A."/>
            <person name="Becker A."/>
            <person name="Abrahante J.E."/>
            <person name="Garbe J."/>
            <person name="Badalamenti J.P."/>
            <person name="Herman A."/>
            <person name="Mangelson H."/>
            <person name="Liachko I."/>
            <person name="Sullivan S."/>
            <person name="Sone E.D."/>
            <person name="Koren S."/>
            <person name="Silverstein K.A.T."/>
            <person name="Beckman K.B."/>
            <person name="Gohl D.M."/>
        </authorList>
    </citation>
    <scope>NUCLEOTIDE SEQUENCE</scope>
    <source>
        <strain evidence="1">Duluth1</strain>
        <tissue evidence="1">Whole animal</tissue>
    </source>
</reference>
<accession>A0A9D4G2S5</accession>
<dbReference type="GO" id="GO:0043111">
    <property type="term" value="P:replication fork arrest"/>
    <property type="evidence" value="ECO:0007669"/>
    <property type="project" value="TreeGrafter"/>
</dbReference>
<dbReference type="PANTHER" id="PTHR22940">
    <property type="entry name" value="TIMEOUT/TIMELESS-2"/>
    <property type="match status" value="1"/>
</dbReference>
<dbReference type="GO" id="GO:0003677">
    <property type="term" value="F:DNA binding"/>
    <property type="evidence" value="ECO:0007669"/>
    <property type="project" value="TreeGrafter"/>
</dbReference>
<dbReference type="GO" id="GO:0031298">
    <property type="term" value="C:replication fork protection complex"/>
    <property type="evidence" value="ECO:0007669"/>
    <property type="project" value="TreeGrafter"/>
</dbReference>
<keyword evidence="2" id="KW-1185">Reference proteome</keyword>
<proteinExistence type="predicted"/>
<evidence type="ECO:0000313" key="1">
    <source>
        <dbReference type="EMBL" id="KAH3809544.1"/>
    </source>
</evidence>
<organism evidence="1 2">
    <name type="scientific">Dreissena polymorpha</name>
    <name type="common">Zebra mussel</name>
    <name type="synonym">Mytilus polymorpha</name>
    <dbReference type="NCBI Taxonomy" id="45954"/>
    <lineage>
        <taxon>Eukaryota</taxon>
        <taxon>Metazoa</taxon>
        <taxon>Spiralia</taxon>
        <taxon>Lophotrochozoa</taxon>
        <taxon>Mollusca</taxon>
        <taxon>Bivalvia</taxon>
        <taxon>Autobranchia</taxon>
        <taxon>Heteroconchia</taxon>
        <taxon>Euheterodonta</taxon>
        <taxon>Imparidentia</taxon>
        <taxon>Neoheterodontei</taxon>
        <taxon>Myida</taxon>
        <taxon>Dreissenoidea</taxon>
        <taxon>Dreissenidae</taxon>
        <taxon>Dreissena</taxon>
    </lineage>
</organism>
<sequence length="63" mass="7355">MLKYSQLLQRYGENDHHVNNCAFTMMYHVAGDCKNHEALMHPEILQTFINILDSNLPLTYVCD</sequence>
<reference evidence="1" key="2">
    <citation type="submission" date="2020-11" db="EMBL/GenBank/DDBJ databases">
        <authorList>
            <person name="McCartney M.A."/>
            <person name="Auch B."/>
            <person name="Kono T."/>
            <person name="Mallez S."/>
            <person name="Becker A."/>
            <person name="Gohl D.M."/>
            <person name="Silverstein K.A.T."/>
            <person name="Koren S."/>
            <person name="Bechman K.B."/>
            <person name="Herman A."/>
            <person name="Abrahante J.E."/>
            <person name="Garbe J."/>
        </authorList>
    </citation>
    <scope>NUCLEOTIDE SEQUENCE</scope>
    <source>
        <strain evidence="1">Duluth1</strain>
        <tissue evidence="1">Whole animal</tissue>
    </source>
</reference>
<dbReference type="GO" id="GO:0000076">
    <property type="term" value="P:DNA replication checkpoint signaling"/>
    <property type="evidence" value="ECO:0007669"/>
    <property type="project" value="TreeGrafter"/>
</dbReference>
<dbReference type="InterPro" id="IPR044998">
    <property type="entry name" value="Timeless"/>
</dbReference>
<comment type="caution">
    <text evidence="1">The sequence shown here is derived from an EMBL/GenBank/DDBJ whole genome shotgun (WGS) entry which is preliminary data.</text>
</comment>
<evidence type="ECO:0000313" key="2">
    <source>
        <dbReference type="Proteomes" id="UP000828390"/>
    </source>
</evidence>
<dbReference type="GO" id="GO:0009649">
    <property type="term" value="P:entrainment of circadian clock"/>
    <property type="evidence" value="ECO:0007669"/>
    <property type="project" value="TreeGrafter"/>
</dbReference>
<dbReference type="AlphaFoldDB" id="A0A9D4G2S5"/>
<dbReference type="GO" id="GO:0006281">
    <property type="term" value="P:DNA repair"/>
    <property type="evidence" value="ECO:0007669"/>
    <property type="project" value="TreeGrafter"/>
</dbReference>
<name>A0A9D4G2S5_DREPO</name>
<dbReference type="Proteomes" id="UP000828390">
    <property type="component" value="Unassembled WGS sequence"/>
</dbReference>